<dbReference type="Gene3D" id="3.40.50.720">
    <property type="entry name" value="NAD(P)-binding Rossmann-like Domain"/>
    <property type="match status" value="1"/>
</dbReference>
<name>A0A2S6CAJ7_9PEZI</name>
<dbReference type="OrthoDB" id="10254221at2759"/>
<evidence type="ECO:0008006" key="4">
    <source>
        <dbReference type="Google" id="ProtNLM"/>
    </source>
</evidence>
<organism evidence="2 3">
    <name type="scientific">Cercospora berteroae</name>
    <dbReference type="NCBI Taxonomy" id="357750"/>
    <lineage>
        <taxon>Eukaryota</taxon>
        <taxon>Fungi</taxon>
        <taxon>Dikarya</taxon>
        <taxon>Ascomycota</taxon>
        <taxon>Pezizomycotina</taxon>
        <taxon>Dothideomycetes</taxon>
        <taxon>Dothideomycetidae</taxon>
        <taxon>Mycosphaerellales</taxon>
        <taxon>Mycosphaerellaceae</taxon>
        <taxon>Cercospora</taxon>
    </lineage>
</organism>
<dbReference type="PANTHER" id="PTHR43355:SF2">
    <property type="entry name" value="FLAVIN REDUCTASE (NADPH)"/>
    <property type="match status" value="1"/>
</dbReference>
<comment type="caution">
    <text evidence="2">The sequence shown here is derived from an EMBL/GenBank/DDBJ whole genome shotgun (WGS) entry which is preliminary data.</text>
</comment>
<evidence type="ECO:0000313" key="3">
    <source>
        <dbReference type="Proteomes" id="UP000237631"/>
    </source>
</evidence>
<dbReference type="GO" id="GO:0016646">
    <property type="term" value="F:oxidoreductase activity, acting on the CH-NH group of donors, NAD or NADP as acceptor"/>
    <property type="evidence" value="ECO:0007669"/>
    <property type="project" value="TreeGrafter"/>
</dbReference>
<dbReference type="SUPFAM" id="SSF51735">
    <property type="entry name" value="NAD(P)-binding Rossmann-fold domains"/>
    <property type="match status" value="1"/>
</dbReference>
<evidence type="ECO:0000256" key="1">
    <source>
        <dbReference type="ARBA" id="ARBA00038376"/>
    </source>
</evidence>
<dbReference type="PANTHER" id="PTHR43355">
    <property type="entry name" value="FLAVIN REDUCTASE (NADPH)"/>
    <property type="match status" value="1"/>
</dbReference>
<accession>A0A2S6CAJ7</accession>
<protein>
    <recommendedName>
        <fullName evidence="4">NAD(P)-binding domain-containing protein</fullName>
    </recommendedName>
</protein>
<comment type="similarity">
    <text evidence="1">Belongs to the avfA family.</text>
</comment>
<dbReference type="InterPro" id="IPR036291">
    <property type="entry name" value="NAD(P)-bd_dom_sf"/>
</dbReference>
<gene>
    <name evidence="2" type="ORF">CBER1_09102</name>
</gene>
<dbReference type="Proteomes" id="UP000237631">
    <property type="component" value="Unassembled WGS sequence"/>
</dbReference>
<dbReference type="AlphaFoldDB" id="A0A2S6CAJ7"/>
<proteinExistence type="inferred from homology"/>
<dbReference type="EMBL" id="PNEN01000510">
    <property type="protein sequence ID" value="PPJ56771.1"/>
    <property type="molecule type" value="Genomic_DNA"/>
</dbReference>
<keyword evidence="3" id="KW-1185">Reference proteome</keyword>
<dbReference type="STRING" id="357750.A0A2S6CAJ7"/>
<reference evidence="3" key="1">
    <citation type="journal article" date="2017" name="bioRxiv">
        <title>Conservation of a gene cluster reveals novel cercosporin biosynthetic mechanisms and extends production to the genus Colletotrichum.</title>
        <authorList>
            <person name="de Jonge R."/>
            <person name="Ebert M.K."/>
            <person name="Huitt-Roehl C.R."/>
            <person name="Pal P."/>
            <person name="Suttle J.C."/>
            <person name="Spanner R.E."/>
            <person name="Neubauer J.D."/>
            <person name="Jurick W.M.II."/>
            <person name="Stott K.A."/>
            <person name="Secor G.A."/>
            <person name="Thomma B.P.H.J."/>
            <person name="Van de Peer Y."/>
            <person name="Townsend C.A."/>
            <person name="Bolton M.D."/>
        </authorList>
    </citation>
    <scope>NUCLEOTIDE SEQUENCE [LARGE SCALE GENOMIC DNA]</scope>
    <source>
        <strain evidence="3">CBS538.71</strain>
    </source>
</reference>
<evidence type="ECO:0000313" key="2">
    <source>
        <dbReference type="EMBL" id="PPJ56771.1"/>
    </source>
</evidence>
<dbReference type="InterPro" id="IPR051606">
    <property type="entry name" value="Polyketide_Oxido-like"/>
</dbReference>
<sequence>MVKYTLCGATGATGRAILHHLISNPPQPQQSSQDQEPFTLNIFLRNKEKLLTQFPTLESSPPFPTQIFTGSNKDASLWKQALLNTDVILMCIATNDSTKGMTLFSDTANAVITALRELQTEQGKEYKTPTILILRAITLNKTFNPTLDKPAILFFALRYLYDAMMESNQLYETAAKENPGLLEIVYVDPPAIHDEEGLGGATGYRLDVEPPAQKGGADVRHDVSYADLGVAYCEIARRREEFRGKGVVVTATGQVRTTWGRNLSGLASGMVGRVWS</sequence>